<reference evidence="3" key="1">
    <citation type="submission" date="2016-12" db="EMBL/GenBank/DDBJ databases">
        <title>The genomes of Aspergillus section Nigri reveals drivers in fungal speciation.</title>
        <authorList>
            <consortium name="DOE Joint Genome Institute"/>
            <person name="Vesth T.C."/>
            <person name="Nybo J."/>
            <person name="Theobald S."/>
            <person name="Brandl J."/>
            <person name="Frisvad J.C."/>
            <person name="Nielsen K.F."/>
            <person name="Lyhne E.K."/>
            <person name="Kogle M.E."/>
            <person name="Kuo A."/>
            <person name="Riley R."/>
            <person name="Clum A."/>
            <person name="Nolan M."/>
            <person name="Lipzen A."/>
            <person name="Salamov A."/>
            <person name="Henrissat B."/>
            <person name="Wiebenga A."/>
            <person name="De vries R.P."/>
            <person name="Grigoriev I.V."/>
            <person name="Mortensen U.H."/>
            <person name="Andersen M.R."/>
            <person name="Baker S.E."/>
        </authorList>
    </citation>
    <scope>NUCLEOTIDE SEQUENCE</scope>
    <source>
        <strain evidence="3">IBT 28561</strain>
    </source>
</reference>
<sequence length="455" mass="50245">MASPGYSMDAIGHPVPAKGDEHPHMLSYHDMTAQPRPANIQCPPSTAFNPPFTHFALMYVDRNGELQVDASPSLLGYERSIFTQEVRDRFLKSTSFGWQANLPSFHSSSVSHMDGDVTGKQPYVFGMQQNASGWYGAPGPARAAPTGLIPSLRVGDKETLRSYYDKAFENFQQLNCRAIAKAFVKLVEPRKQVNHPYNGRKTAAGLSQRVDPELTKPQWWPAGVTHKEPDHLLKSDRIRLLVHILCELRESHGITADKLKDAGQDVRRQIMPAERIQVLDEIYYVRDMEEMYLDGKISADTVVHVSHVHMGEAGASELEDGATTSLQSLPVPIITVKSDAYNRPDPHQPNIDPSLDPHSTRKGGFLPPSPVSVPSVSRKNSLDSSVSTSSSDLVSSMMTSAEPGRTLYAPKDVHTTGATCLPEYFAQHQSTAHNTQPGFWDPLHSSQPSISFHGY</sequence>
<evidence type="ECO:0000259" key="2">
    <source>
        <dbReference type="Pfam" id="PF11001"/>
    </source>
</evidence>
<dbReference type="GeneID" id="36549170"/>
<dbReference type="RefSeq" id="XP_024696599.1">
    <property type="nucleotide sequence ID" value="XM_024841645.1"/>
</dbReference>
<dbReference type="PANTHER" id="PTHR36102">
    <property type="entry name" value="CHROMOSOME 10, WHOLE GENOME SHOTGUN SEQUENCE"/>
    <property type="match status" value="1"/>
</dbReference>
<name>A0A2I1DDR2_ASPC2</name>
<dbReference type="PANTHER" id="PTHR36102:SF4">
    <property type="entry name" value="YDR124W-LIKE HELICAL BUNDLE DOMAIN-CONTAINING PROTEIN"/>
    <property type="match status" value="1"/>
</dbReference>
<dbReference type="InterPro" id="IPR047092">
    <property type="entry name" value="AFUB_07903/YDR124W-like_hel"/>
</dbReference>
<feature type="region of interest" description="Disordered" evidence="1">
    <location>
        <begin position="339"/>
        <end position="398"/>
    </location>
</feature>
<evidence type="ECO:0000313" key="4">
    <source>
        <dbReference type="Proteomes" id="UP000234254"/>
    </source>
</evidence>
<feature type="domain" description="Subtelomeric hrmA-associated cluster protein AFUB-079030/YDR124W-like helical bundle" evidence="2">
    <location>
        <begin position="154"/>
        <end position="287"/>
    </location>
</feature>
<dbReference type="Pfam" id="PF11001">
    <property type="entry name" value="AFUB_07903_YDR124W_hel"/>
    <property type="match status" value="1"/>
</dbReference>
<protein>
    <recommendedName>
        <fullName evidence="2">Subtelomeric hrmA-associated cluster protein AFUB-079030/YDR124W-like helical bundle domain-containing protein</fullName>
    </recommendedName>
</protein>
<evidence type="ECO:0000313" key="3">
    <source>
        <dbReference type="EMBL" id="PKY08005.1"/>
    </source>
</evidence>
<comment type="caution">
    <text evidence="3">The sequence shown here is derived from an EMBL/GenBank/DDBJ whole genome shotgun (WGS) entry which is preliminary data.</text>
</comment>
<organism evidence="3 4">
    <name type="scientific">Aspergillus campestris (strain IBT 28561)</name>
    <dbReference type="NCBI Taxonomy" id="1392248"/>
    <lineage>
        <taxon>Eukaryota</taxon>
        <taxon>Fungi</taxon>
        <taxon>Dikarya</taxon>
        <taxon>Ascomycota</taxon>
        <taxon>Pezizomycotina</taxon>
        <taxon>Eurotiomycetes</taxon>
        <taxon>Eurotiomycetidae</taxon>
        <taxon>Eurotiales</taxon>
        <taxon>Aspergillaceae</taxon>
        <taxon>Aspergillus</taxon>
        <taxon>Aspergillus subgen. Circumdati</taxon>
    </lineage>
</organism>
<dbReference type="Proteomes" id="UP000234254">
    <property type="component" value="Unassembled WGS sequence"/>
</dbReference>
<gene>
    <name evidence="3" type="ORF">P168DRAFT_331309</name>
</gene>
<evidence type="ECO:0000256" key="1">
    <source>
        <dbReference type="SAM" id="MobiDB-lite"/>
    </source>
</evidence>
<dbReference type="OrthoDB" id="5338458at2759"/>
<keyword evidence="4" id="KW-1185">Reference proteome</keyword>
<feature type="compositionally biased region" description="Low complexity" evidence="1">
    <location>
        <begin position="372"/>
        <end position="398"/>
    </location>
</feature>
<dbReference type="VEuPathDB" id="FungiDB:P168DRAFT_331309"/>
<dbReference type="EMBL" id="MSFM01000001">
    <property type="protein sequence ID" value="PKY08005.1"/>
    <property type="molecule type" value="Genomic_DNA"/>
</dbReference>
<accession>A0A2I1DDR2</accession>
<dbReference type="AlphaFoldDB" id="A0A2I1DDR2"/>
<dbReference type="InterPro" id="IPR021264">
    <property type="entry name" value="AFUB_079030/YDR124W-like"/>
</dbReference>
<proteinExistence type="predicted"/>